<feature type="transmembrane region" description="Helical" evidence="1">
    <location>
        <begin position="95"/>
        <end position="117"/>
    </location>
</feature>
<evidence type="ECO:0000313" key="2">
    <source>
        <dbReference type="EMBL" id="QDX92016.1"/>
    </source>
</evidence>
<reference evidence="2 3" key="1">
    <citation type="submission" date="2018-11" db="EMBL/GenBank/DDBJ databases">
        <title>Phylogenetic determinants of toxin gene distribution in genomes of Brevibacillus laterosporus.</title>
        <authorList>
            <person name="Glare T.R."/>
            <person name="Durrant A."/>
            <person name="Berry C."/>
            <person name="Palma L."/>
            <person name="Ormskirk M."/>
            <person name="Cox M.O."/>
        </authorList>
    </citation>
    <scope>NUCLEOTIDE SEQUENCE [LARGE SCALE GENOMIC DNA]</scope>
    <source>
        <strain evidence="2 3">1821L</strain>
    </source>
</reference>
<dbReference type="Proteomes" id="UP000319432">
    <property type="component" value="Chromosome"/>
</dbReference>
<evidence type="ECO:0000256" key="1">
    <source>
        <dbReference type="SAM" id="Phobius"/>
    </source>
</evidence>
<proteinExistence type="predicted"/>
<dbReference type="EMBL" id="CP033464">
    <property type="protein sequence ID" value="QDX92016.1"/>
    <property type="molecule type" value="Genomic_DNA"/>
</dbReference>
<keyword evidence="1" id="KW-0472">Membrane</keyword>
<evidence type="ECO:0008006" key="4">
    <source>
        <dbReference type="Google" id="ProtNLM"/>
    </source>
</evidence>
<accession>A0A518V4V3</accession>
<keyword evidence="1" id="KW-1133">Transmembrane helix</keyword>
<organism evidence="2 3">
    <name type="scientific">Brevibacillus laterosporus</name>
    <name type="common">Bacillus laterosporus</name>
    <dbReference type="NCBI Taxonomy" id="1465"/>
    <lineage>
        <taxon>Bacteria</taxon>
        <taxon>Bacillati</taxon>
        <taxon>Bacillota</taxon>
        <taxon>Bacilli</taxon>
        <taxon>Bacillales</taxon>
        <taxon>Paenibacillaceae</taxon>
        <taxon>Brevibacillus</taxon>
    </lineage>
</organism>
<feature type="transmembrane region" description="Helical" evidence="1">
    <location>
        <begin position="238"/>
        <end position="256"/>
    </location>
</feature>
<feature type="transmembrane region" description="Helical" evidence="1">
    <location>
        <begin position="6"/>
        <end position="25"/>
    </location>
</feature>
<keyword evidence="1" id="KW-0812">Transmembrane</keyword>
<dbReference type="AlphaFoldDB" id="A0A518V4V3"/>
<keyword evidence="3" id="KW-1185">Reference proteome</keyword>
<dbReference type="OrthoDB" id="2466113at2"/>
<sequence length="301" mass="35260">MNYLLLLPMLLCFIIGFYSLGILVYKSWLRKQVIYPKALWKLRELFMNDKNTRYMYTRVALWCDVVGVYSPEIFTLLSLIGSVVGFSLGLLTKNIVVSLSLFLLFFLMPWLFLYAAYMVRINRKIKSFAVFIDLFARYYSGHKNIMLAFREMIYECPKDLQSELIVLNNKLADGSRFHLALEQFAERLNHSWAEDFATYIMSGLEGETEDIQTALNRLTNEMFVQQDQMNERRSEIHAIWISLIVVIMICLLLIPYNQILLEDSYRLYFFTADGQSLLSLAMMTWSFSILLAFIWGRRSGS</sequence>
<name>A0A518V4V3_BRELA</name>
<feature type="transmembrane region" description="Helical" evidence="1">
    <location>
        <begin position="59"/>
        <end position="83"/>
    </location>
</feature>
<feature type="transmembrane region" description="Helical" evidence="1">
    <location>
        <begin position="276"/>
        <end position="295"/>
    </location>
</feature>
<protein>
    <recommendedName>
        <fullName evidence="4">Type II secretion system protein GspF domain-containing protein</fullName>
    </recommendedName>
</protein>
<gene>
    <name evidence="2" type="ORF">EEL30_06330</name>
</gene>
<evidence type="ECO:0000313" key="3">
    <source>
        <dbReference type="Proteomes" id="UP000319432"/>
    </source>
</evidence>